<sequence>MVWKCEENGIMKEQKSPSTYTANIEDIDDDSYTSKRTGALIDKRIAVGMLQMQMTWECTSEEEAEKLISLTYQNPIICTFKVASVQGGILERAKFRVSKRSVEMIKTTNNDNVKETLWKVSYNLMQKELTEKQLSEVS</sequence>
<proteinExistence type="predicted"/>
<organism evidence="1">
    <name type="scientific">Siphoviridae sp. ctRiO19</name>
    <dbReference type="NCBI Taxonomy" id="2826337"/>
    <lineage>
        <taxon>Viruses</taxon>
        <taxon>Duplodnaviria</taxon>
        <taxon>Heunggongvirae</taxon>
        <taxon>Uroviricota</taxon>
        <taxon>Caudoviricetes</taxon>
    </lineage>
</organism>
<dbReference type="EMBL" id="BK014760">
    <property type="protein sequence ID" value="DAD74453.1"/>
    <property type="molecule type" value="Genomic_DNA"/>
</dbReference>
<reference evidence="1" key="1">
    <citation type="journal article" date="2021" name="Proc. Natl. Acad. Sci. U.S.A.">
        <title>A Catalog of Tens of Thousands of Viruses from Human Metagenomes Reveals Hidden Associations with Chronic Diseases.</title>
        <authorList>
            <person name="Tisza M.J."/>
            <person name="Buck C.B."/>
        </authorList>
    </citation>
    <scope>NUCLEOTIDE SEQUENCE</scope>
    <source>
        <strain evidence="1">CtRiO19</strain>
    </source>
</reference>
<evidence type="ECO:0000313" key="1">
    <source>
        <dbReference type="EMBL" id="DAD74453.1"/>
    </source>
</evidence>
<name>A0A8S5LWN0_9CAUD</name>
<accession>A0A8S5LWN0</accession>
<protein>
    <submittedName>
        <fullName evidence="1">Uncharacterized protein</fullName>
    </submittedName>
</protein>